<dbReference type="CDD" id="cd16013">
    <property type="entry name" value="AcpA"/>
    <property type="match status" value="1"/>
</dbReference>
<dbReference type="EC" id="3.1.4.3" evidence="3"/>
<reference evidence="3 4" key="1">
    <citation type="submission" date="2020-04" db="EMBL/GenBank/DDBJ databases">
        <authorList>
            <person name="De Canck E."/>
        </authorList>
    </citation>
    <scope>NUCLEOTIDE SEQUENCE [LARGE SCALE GENOMIC DNA]</scope>
    <source>
        <strain evidence="3 4">LMG 28614</strain>
    </source>
</reference>
<dbReference type="Pfam" id="PF04185">
    <property type="entry name" value="Phosphoesterase"/>
    <property type="match status" value="1"/>
</dbReference>
<dbReference type="AlphaFoldDB" id="A0A6S7BEQ1"/>
<feature type="signal peptide" evidence="2">
    <location>
        <begin position="1"/>
        <end position="31"/>
    </location>
</feature>
<dbReference type="PANTHER" id="PTHR31956:SF1">
    <property type="entry name" value="NON-SPECIFIC PHOSPHOLIPASE C1"/>
    <property type="match status" value="1"/>
</dbReference>
<evidence type="ECO:0000313" key="4">
    <source>
        <dbReference type="Proteomes" id="UP000494365"/>
    </source>
</evidence>
<evidence type="ECO:0000313" key="3">
    <source>
        <dbReference type="EMBL" id="CAB3797048.1"/>
    </source>
</evidence>
<evidence type="ECO:0000256" key="1">
    <source>
        <dbReference type="ARBA" id="ARBA00022801"/>
    </source>
</evidence>
<keyword evidence="2" id="KW-0732">Signal</keyword>
<dbReference type="InterPro" id="IPR007312">
    <property type="entry name" value="Phosphoesterase"/>
</dbReference>
<protein>
    <submittedName>
        <fullName evidence="3">Non-hemolytic phospholipase C</fullName>
        <ecNumber evidence="3">3.1.4.3</ecNumber>
    </submittedName>
</protein>
<dbReference type="RefSeq" id="WP_175151596.1">
    <property type="nucleotide sequence ID" value="NZ_CADIKK010000022.1"/>
</dbReference>
<evidence type="ECO:0000256" key="2">
    <source>
        <dbReference type="SAM" id="SignalP"/>
    </source>
</evidence>
<dbReference type="Gene3D" id="3.40.720.10">
    <property type="entry name" value="Alkaline Phosphatase, subunit A"/>
    <property type="match status" value="2"/>
</dbReference>
<proteinExistence type="predicted"/>
<dbReference type="EMBL" id="CADIKK010000022">
    <property type="protein sequence ID" value="CAB3797048.1"/>
    <property type="molecule type" value="Genomic_DNA"/>
</dbReference>
<sequence>MKTLEPLCVTPARILAAVVSAGLLISTPARPDDGSSTKTPIKHIVVIFQENVSFDHYFGTYPHAEPNKDGSRLFNTVRNDTPRPNTLLSAGLLTNNPNGTNPFRIDRSVPVTCDQDHGYGNEQLAFHGGLMDRFLKLSCNDANLGPNSTLGYYDGNTVTALWNYAQHYAMSDNSFGTSFGPSTPGLLNLVAGTTFMGTIKNGLSASGNIANGATSGAVIGDPDPYGDMCSAPKRTQITMSGQNIGDLLNARGITWGAFMGGFDNCAAAHKNVAGNSVVDYIPHHAFFQYWTSTQNPKHLPPGSDAAIGKSDQANHQYDLNRFYTALANHNLPAVSFLKAPAFQDGHAGYSDPLDEQKFIVGVINGIMRSPEWRDTAIFIVYDDSDGWYDHVMGPVVYQSNTADDQLLAPGSCGQPQASDPAGGTQNGRCGYGPRLPLLVISPWAKRNYIDHQVTDQSSILRFIEDNWAMSSRIGNGSADAVAGSLDGLFDFDGHPRAGRLILDGRTGVIASSDD</sequence>
<keyword evidence="4" id="KW-1185">Reference proteome</keyword>
<dbReference type="InterPro" id="IPR017850">
    <property type="entry name" value="Alkaline_phosphatase_core_sf"/>
</dbReference>
<organism evidence="3 4">
    <name type="scientific">Paraburkholderia ultramafica</name>
    <dbReference type="NCBI Taxonomy" id="1544867"/>
    <lineage>
        <taxon>Bacteria</taxon>
        <taxon>Pseudomonadati</taxon>
        <taxon>Pseudomonadota</taxon>
        <taxon>Betaproteobacteria</taxon>
        <taxon>Burkholderiales</taxon>
        <taxon>Burkholderiaceae</taxon>
        <taxon>Paraburkholderia</taxon>
    </lineage>
</organism>
<dbReference type="GO" id="GO:0034480">
    <property type="term" value="F:phosphatidylcholine phospholipase C activity"/>
    <property type="evidence" value="ECO:0007669"/>
    <property type="project" value="UniProtKB-EC"/>
</dbReference>
<dbReference type="Proteomes" id="UP000494365">
    <property type="component" value="Unassembled WGS sequence"/>
</dbReference>
<accession>A0A6S7BEQ1</accession>
<gene>
    <name evidence="3" type="primary">plcN_2</name>
    <name evidence="3" type="ORF">LMG28614_04488</name>
</gene>
<name>A0A6S7BEQ1_9BURK</name>
<keyword evidence="1 3" id="KW-0378">Hydrolase</keyword>
<dbReference type="PANTHER" id="PTHR31956">
    <property type="entry name" value="NON-SPECIFIC PHOSPHOLIPASE C4-RELATED"/>
    <property type="match status" value="1"/>
</dbReference>
<feature type="chain" id="PRO_5028882998" evidence="2">
    <location>
        <begin position="32"/>
        <end position="514"/>
    </location>
</feature>